<evidence type="ECO:0000256" key="5">
    <source>
        <dbReference type="SAM" id="SignalP"/>
    </source>
</evidence>
<dbReference type="GO" id="GO:0030313">
    <property type="term" value="C:cell envelope"/>
    <property type="evidence" value="ECO:0007669"/>
    <property type="project" value="UniProtKB-SubCell"/>
</dbReference>
<evidence type="ECO:0000259" key="6">
    <source>
        <dbReference type="SMART" id="SM00062"/>
    </source>
</evidence>
<dbReference type="SMART" id="SM00079">
    <property type="entry name" value="PBPe"/>
    <property type="match status" value="1"/>
</dbReference>
<dbReference type="CDD" id="cd13624">
    <property type="entry name" value="PBP2_Arg_Lys_His"/>
    <property type="match status" value="1"/>
</dbReference>
<gene>
    <name evidence="8" type="primary">glnH</name>
    <name evidence="8" type="ORF">SAMEA4364220_01358</name>
</gene>
<feature type="signal peptide" evidence="5">
    <location>
        <begin position="1"/>
        <end position="21"/>
    </location>
</feature>
<dbReference type="SMART" id="SM00062">
    <property type="entry name" value="PBPb"/>
    <property type="match status" value="1"/>
</dbReference>
<evidence type="ECO:0000256" key="1">
    <source>
        <dbReference type="ARBA" id="ARBA00004196"/>
    </source>
</evidence>
<dbReference type="GeneID" id="78507358"/>
<dbReference type="Gene3D" id="3.40.190.10">
    <property type="entry name" value="Periplasmic binding protein-like II"/>
    <property type="match status" value="2"/>
</dbReference>
<evidence type="ECO:0000313" key="9">
    <source>
        <dbReference type="Proteomes" id="UP000215383"/>
    </source>
</evidence>
<keyword evidence="3 5" id="KW-0732">Signal</keyword>
<dbReference type="PROSITE" id="PS51257">
    <property type="entry name" value="PROKAR_LIPOPROTEIN"/>
    <property type="match status" value="1"/>
</dbReference>
<dbReference type="GO" id="GO:0016020">
    <property type="term" value="C:membrane"/>
    <property type="evidence" value="ECO:0007669"/>
    <property type="project" value="InterPro"/>
</dbReference>
<name>A0A239TTD8_9FIRM</name>
<keyword evidence="9" id="KW-1185">Reference proteome</keyword>
<dbReference type="SUPFAM" id="SSF53850">
    <property type="entry name" value="Periplasmic binding protein-like II"/>
    <property type="match status" value="1"/>
</dbReference>
<dbReference type="PANTHER" id="PTHR35936">
    <property type="entry name" value="MEMBRANE-BOUND LYTIC MUREIN TRANSGLYCOSYLASE F"/>
    <property type="match status" value="1"/>
</dbReference>
<dbReference type="Pfam" id="PF00497">
    <property type="entry name" value="SBP_bac_3"/>
    <property type="match status" value="1"/>
</dbReference>
<evidence type="ECO:0000259" key="7">
    <source>
        <dbReference type="SMART" id="SM00079"/>
    </source>
</evidence>
<dbReference type="GO" id="GO:0015276">
    <property type="term" value="F:ligand-gated monoatomic ion channel activity"/>
    <property type="evidence" value="ECO:0007669"/>
    <property type="project" value="InterPro"/>
</dbReference>
<dbReference type="InterPro" id="IPR018313">
    <property type="entry name" value="SBP_3_CS"/>
</dbReference>
<dbReference type="RefSeq" id="WP_027889889.1">
    <property type="nucleotide sequence ID" value="NZ_CALXYH010000001.1"/>
</dbReference>
<dbReference type="OrthoDB" id="9774451at2"/>
<protein>
    <submittedName>
        <fullName evidence="8">Glutamine-binding periplasmic protein</fullName>
    </submittedName>
</protein>
<dbReference type="PANTHER" id="PTHR35936:SF17">
    <property type="entry name" value="ARGININE-BINDING EXTRACELLULAR PROTEIN ARTP"/>
    <property type="match status" value="1"/>
</dbReference>
<dbReference type="EMBL" id="LT906446">
    <property type="protein sequence ID" value="SNV00772.1"/>
    <property type="molecule type" value="Genomic_DNA"/>
</dbReference>
<dbReference type="InterPro" id="IPR001320">
    <property type="entry name" value="Iontro_rcpt_C"/>
</dbReference>
<comment type="subcellular location">
    <subcellularLocation>
        <location evidence="1">Cell envelope</location>
    </subcellularLocation>
</comment>
<dbReference type="PROSITE" id="PS01039">
    <property type="entry name" value="SBP_BACTERIAL_3"/>
    <property type="match status" value="1"/>
</dbReference>
<dbReference type="AlphaFoldDB" id="A0A239TTD8"/>
<comment type="similarity">
    <text evidence="2 4">Belongs to the bacterial solute-binding protein 3 family.</text>
</comment>
<evidence type="ECO:0000313" key="8">
    <source>
        <dbReference type="EMBL" id="SNV00772.1"/>
    </source>
</evidence>
<accession>A0A239TTD8</accession>
<feature type="domain" description="Solute-binding protein family 3/N-terminal" evidence="6">
    <location>
        <begin position="38"/>
        <end position="260"/>
    </location>
</feature>
<evidence type="ECO:0000256" key="3">
    <source>
        <dbReference type="ARBA" id="ARBA00022729"/>
    </source>
</evidence>
<dbReference type="Proteomes" id="UP000215383">
    <property type="component" value="Chromosome 1"/>
</dbReference>
<reference evidence="8 9" key="1">
    <citation type="submission" date="2017-06" db="EMBL/GenBank/DDBJ databases">
        <authorList>
            <consortium name="Pathogen Informatics"/>
        </authorList>
    </citation>
    <scope>NUCLEOTIDE SEQUENCE [LARGE SCALE GENOMIC DNA]</scope>
    <source>
        <strain evidence="8 9">NCTC10570</strain>
    </source>
</reference>
<dbReference type="InterPro" id="IPR001638">
    <property type="entry name" value="Solute-binding_3/MltF_N"/>
</dbReference>
<feature type="domain" description="Ionotropic glutamate receptor C-terminal" evidence="7">
    <location>
        <begin position="38"/>
        <end position="259"/>
    </location>
</feature>
<evidence type="ECO:0000256" key="4">
    <source>
        <dbReference type="RuleBase" id="RU003744"/>
    </source>
</evidence>
<organism evidence="8 9">
    <name type="scientific">Megamonas hypermegale</name>
    <dbReference type="NCBI Taxonomy" id="158847"/>
    <lineage>
        <taxon>Bacteria</taxon>
        <taxon>Bacillati</taxon>
        <taxon>Bacillota</taxon>
        <taxon>Negativicutes</taxon>
        <taxon>Selenomonadales</taxon>
        <taxon>Selenomonadaceae</taxon>
        <taxon>Megamonas</taxon>
    </lineage>
</organism>
<sequence>MSKKLLTLCALCMFAVSALFAGCGQSGSDKAASSDEKVLRVGTNADFAPFEFQDENGSTEYQGFDMDLIRAVAKEMGYTAEIQNVNFDGLIPAMESGNIDIIASGMTINDERKGQVEFSDPYYTSGLTIVVPKDNNDIKGFADLKGKKIAVQIGTTSMEEAQKIEGADVKALNSSADTFMELKAGNVDAVINDLPVNDYYIAKTKDTDVKRLDDKLTSEEYGFAMKKGNTELKEKVDAALKTLKENGEYDKIYEKWFGTKPAK</sequence>
<evidence type="ECO:0000256" key="2">
    <source>
        <dbReference type="ARBA" id="ARBA00010333"/>
    </source>
</evidence>
<feature type="chain" id="PRO_5039032198" evidence="5">
    <location>
        <begin position="22"/>
        <end position="263"/>
    </location>
</feature>
<proteinExistence type="inferred from homology"/>
<dbReference type="eggNOG" id="COG0834">
    <property type="taxonomic scope" value="Bacteria"/>
</dbReference>